<reference evidence="3" key="2">
    <citation type="submission" date="2023-05" db="EMBL/GenBank/DDBJ databases">
        <authorList>
            <person name="Schelkunov M.I."/>
        </authorList>
    </citation>
    <scope>NUCLEOTIDE SEQUENCE</scope>
    <source>
        <strain evidence="3">Hsosn_3</strain>
        <tissue evidence="3">Leaf</tissue>
    </source>
</reference>
<dbReference type="SMART" id="SM00835">
    <property type="entry name" value="Cupin_1"/>
    <property type="match status" value="2"/>
</dbReference>
<dbReference type="Proteomes" id="UP001237642">
    <property type="component" value="Unassembled WGS sequence"/>
</dbReference>
<feature type="domain" description="Cupin type-1" evidence="2">
    <location>
        <begin position="118"/>
        <end position="271"/>
    </location>
</feature>
<evidence type="ECO:0000313" key="3">
    <source>
        <dbReference type="EMBL" id="KAK1357088.1"/>
    </source>
</evidence>
<sequence>MADNFDVSEEFIVEFFFDNSMEDRRLELFNEIYGEGSSTTNRRVICRDREAGFEITQKKDPELLQCFHLCKQQQAYSESEKSECRDMCKQYIKEKQRRGSGCDTRLGEKEREGGENPYVFGEKHFSTVMKSEHGEIQMLQKFNHTLLKGIENFRLSVLVANPRAFFLPGHWDAETVIFVAQGKGTISMVRSERRESLNVRCGDILRIPSGTTVYLINRDNNEKLVIVKLLQPVSTPGVVETFFGVGKESFFKAFSGELLEAAFKTESSRVQKMFEGSGESIMEASEEQIRALSDHEEAGIWPFSESKGTVNLFEQKLVKSNEYGELREVSPKGHRQLEDIDIGLAFINITKGGMENPFFNSKSINIGVVREGEGYFEMACPHLSSDSSSGGTPISYRKVNAHLKRGSVHIVPPGHPLITVASKDQNLELLVFQINARGNKRFPLAGKKNIWKQIEKEAKELAFGLPSREVDDVVGKEDEDWFMKGPSQIPQEKQAGGAYIRMKTE</sequence>
<dbReference type="CDD" id="cd02244">
    <property type="entry name" value="cupin_7S_vicilin-like_N"/>
    <property type="match status" value="1"/>
</dbReference>
<comment type="caution">
    <text evidence="3">The sequence shown here is derived from an EMBL/GenBank/DDBJ whole genome shotgun (WGS) entry which is preliminary data.</text>
</comment>
<dbReference type="EMBL" id="JAUIZM010000011">
    <property type="protein sequence ID" value="KAK1357088.1"/>
    <property type="molecule type" value="Genomic_DNA"/>
</dbReference>
<keyword evidence="4" id="KW-1185">Reference proteome</keyword>
<dbReference type="PANTHER" id="PTHR31189">
    <property type="entry name" value="OS03G0336100 PROTEIN-RELATED"/>
    <property type="match status" value="1"/>
</dbReference>
<dbReference type="InterPro" id="IPR014710">
    <property type="entry name" value="RmlC-like_jellyroll"/>
</dbReference>
<dbReference type="Gene3D" id="2.60.120.10">
    <property type="entry name" value="Jelly Rolls"/>
    <property type="match status" value="2"/>
</dbReference>
<protein>
    <submittedName>
        <fullName evidence="3">Sucrose-binding protein-like</fullName>
    </submittedName>
</protein>
<gene>
    <name evidence="3" type="ORF">POM88_050344</name>
</gene>
<organism evidence="3 4">
    <name type="scientific">Heracleum sosnowskyi</name>
    <dbReference type="NCBI Taxonomy" id="360622"/>
    <lineage>
        <taxon>Eukaryota</taxon>
        <taxon>Viridiplantae</taxon>
        <taxon>Streptophyta</taxon>
        <taxon>Embryophyta</taxon>
        <taxon>Tracheophyta</taxon>
        <taxon>Spermatophyta</taxon>
        <taxon>Magnoliopsida</taxon>
        <taxon>eudicotyledons</taxon>
        <taxon>Gunneridae</taxon>
        <taxon>Pentapetalae</taxon>
        <taxon>asterids</taxon>
        <taxon>campanulids</taxon>
        <taxon>Apiales</taxon>
        <taxon>Apiaceae</taxon>
        <taxon>Apioideae</taxon>
        <taxon>apioid superclade</taxon>
        <taxon>Tordylieae</taxon>
        <taxon>Tordyliinae</taxon>
        <taxon>Heracleum</taxon>
    </lineage>
</organism>
<name>A0AAD8GZW0_9APIA</name>
<evidence type="ECO:0000313" key="4">
    <source>
        <dbReference type="Proteomes" id="UP001237642"/>
    </source>
</evidence>
<proteinExistence type="predicted"/>
<dbReference type="PANTHER" id="PTHR31189:SF13">
    <property type="entry name" value="CUPINCIN"/>
    <property type="match status" value="1"/>
</dbReference>
<evidence type="ECO:0000256" key="1">
    <source>
        <dbReference type="SAM" id="MobiDB-lite"/>
    </source>
</evidence>
<dbReference type="SUPFAM" id="SSF51182">
    <property type="entry name" value="RmlC-like cupins"/>
    <property type="match status" value="2"/>
</dbReference>
<reference evidence="3" key="1">
    <citation type="submission" date="2023-02" db="EMBL/GenBank/DDBJ databases">
        <title>Genome of toxic invasive species Heracleum sosnowskyi carries increased number of genes despite the absence of recent whole-genome duplications.</title>
        <authorList>
            <person name="Schelkunov M."/>
            <person name="Shtratnikova V."/>
            <person name="Makarenko M."/>
            <person name="Klepikova A."/>
            <person name="Omelchenko D."/>
            <person name="Novikova G."/>
            <person name="Obukhova E."/>
            <person name="Bogdanov V."/>
            <person name="Penin A."/>
            <person name="Logacheva M."/>
        </authorList>
    </citation>
    <scope>NUCLEOTIDE SEQUENCE</scope>
    <source>
        <strain evidence="3">Hsosn_3</strain>
        <tissue evidence="3">Leaf</tissue>
    </source>
</reference>
<dbReference type="InterPro" id="IPR050253">
    <property type="entry name" value="Seed_Storage-Functional"/>
</dbReference>
<dbReference type="InterPro" id="IPR006045">
    <property type="entry name" value="Cupin_1"/>
</dbReference>
<evidence type="ECO:0000259" key="2">
    <source>
        <dbReference type="SMART" id="SM00835"/>
    </source>
</evidence>
<dbReference type="InterPro" id="IPR011051">
    <property type="entry name" value="RmlC_Cupin_sf"/>
</dbReference>
<feature type="domain" description="Cupin type-1" evidence="2">
    <location>
        <begin position="310"/>
        <end position="471"/>
    </location>
</feature>
<dbReference type="Pfam" id="PF00190">
    <property type="entry name" value="Cupin_1"/>
    <property type="match status" value="2"/>
</dbReference>
<dbReference type="AlphaFoldDB" id="A0AAD8GZW0"/>
<feature type="region of interest" description="Disordered" evidence="1">
    <location>
        <begin position="482"/>
        <end position="505"/>
    </location>
</feature>
<accession>A0AAD8GZW0</accession>
<dbReference type="CDD" id="cd02245">
    <property type="entry name" value="cupin_7S_vicilin-like_C"/>
    <property type="match status" value="1"/>
</dbReference>